<dbReference type="AlphaFoldDB" id="A0A1C7MK85"/>
<protein>
    <submittedName>
        <fullName evidence="1">Uncharacterized protein</fullName>
    </submittedName>
</protein>
<sequence length="116" mass="13160">MYLCQATREALTAIRKLPPTESESKQRWKGKLPCLRIQKHFASSYFPIASWCESLYKRATTVTYPHIESDVTRLTVSRPLSCIAVADPVTRKGSECVLLLSPQARDRARADHDSPR</sequence>
<proteinExistence type="predicted"/>
<name>A0A1C7MK85_GRIFR</name>
<accession>A0A1C7MK85</accession>
<reference evidence="1 2" key="1">
    <citation type="submission" date="2016-03" db="EMBL/GenBank/DDBJ databases">
        <title>Whole genome sequencing of Grifola frondosa 9006-11.</title>
        <authorList>
            <person name="Min B."/>
            <person name="Park H."/>
            <person name="Kim J.-G."/>
            <person name="Cho H."/>
            <person name="Oh Y.-L."/>
            <person name="Kong W.-S."/>
            <person name="Choi I.-G."/>
        </authorList>
    </citation>
    <scope>NUCLEOTIDE SEQUENCE [LARGE SCALE GENOMIC DNA]</scope>
    <source>
        <strain evidence="1 2">9006-11</strain>
    </source>
</reference>
<gene>
    <name evidence="1" type="ORF">A0H81_03178</name>
</gene>
<keyword evidence="2" id="KW-1185">Reference proteome</keyword>
<comment type="caution">
    <text evidence="1">The sequence shown here is derived from an EMBL/GenBank/DDBJ whole genome shotgun (WGS) entry which is preliminary data.</text>
</comment>
<organism evidence="1 2">
    <name type="scientific">Grifola frondosa</name>
    <name type="common">Maitake</name>
    <name type="synonym">Polyporus frondosus</name>
    <dbReference type="NCBI Taxonomy" id="5627"/>
    <lineage>
        <taxon>Eukaryota</taxon>
        <taxon>Fungi</taxon>
        <taxon>Dikarya</taxon>
        <taxon>Basidiomycota</taxon>
        <taxon>Agaricomycotina</taxon>
        <taxon>Agaricomycetes</taxon>
        <taxon>Polyporales</taxon>
        <taxon>Grifolaceae</taxon>
        <taxon>Grifola</taxon>
    </lineage>
</organism>
<evidence type="ECO:0000313" key="2">
    <source>
        <dbReference type="Proteomes" id="UP000092993"/>
    </source>
</evidence>
<dbReference type="EMBL" id="LUGG01000003">
    <property type="protein sequence ID" value="OBZ77067.1"/>
    <property type="molecule type" value="Genomic_DNA"/>
</dbReference>
<evidence type="ECO:0000313" key="1">
    <source>
        <dbReference type="EMBL" id="OBZ77067.1"/>
    </source>
</evidence>
<dbReference type="Proteomes" id="UP000092993">
    <property type="component" value="Unassembled WGS sequence"/>
</dbReference>